<dbReference type="InterPro" id="IPR001547">
    <property type="entry name" value="Glyco_hydro_5"/>
</dbReference>
<comment type="caution">
    <text evidence="5">The sequence shown here is derived from an EMBL/GenBank/DDBJ whole genome shotgun (WGS) entry which is preliminary data.</text>
</comment>
<evidence type="ECO:0000256" key="3">
    <source>
        <dbReference type="RuleBase" id="RU361153"/>
    </source>
</evidence>
<keyword evidence="1 3" id="KW-0378">Hydrolase</keyword>
<evidence type="ECO:0000259" key="4">
    <source>
        <dbReference type="Pfam" id="PF00150"/>
    </source>
</evidence>
<accession>A0A315ZCY6</accession>
<dbReference type="Pfam" id="PF00150">
    <property type="entry name" value="Cellulase"/>
    <property type="match status" value="1"/>
</dbReference>
<keyword evidence="6" id="KW-1185">Reference proteome</keyword>
<feature type="domain" description="Glycoside hydrolase family 5" evidence="4">
    <location>
        <begin position="45"/>
        <end position="322"/>
    </location>
</feature>
<keyword evidence="2 3" id="KW-0326">Glycosidase</keyword>
<dbReference type="AlphaFoldDB" id="A0A315ZCY6"/>
<protein>
    <recommendedName>
        <fullName evidence="4">Glycoside hydrolase family 5 domain-containing protein</fullName>
    </recommendedName>
</protein>
<sequence length="523" mass="59666">MKSIKQSICIAALGASMLFSCQTEQKSEFFADIKSNEFISKGFVGNGVQWSAYPHADGPTAEWGDLMTNAKWDTLFQRVDYMQPQLIRVVDQANWRYYKGLDKKGQPVLDFDNPEMNQLYKLMDYCQQNEIEVIFGEWGTPYHFHDLEEANAKKDRLDNAHDTRWIKMIGAYLDHMINTKGYTCIRYYNLVNEPNGDWASTLGDFEEWSKGVVALDKEIKERGLDKYVRVSGPGSVPQYTYPNKDYKGSDWVKMSIDQLDENIGAYEIHTYIGTEDARNGKAAESMYLPQDIPAVQKTGKKFFVGEIGIKDAWDSPHHKENLRMGTEDGYASNEDSQMAVFTYRYGVDMVDATIQLMNAGAQGMVAWDLDDAMHTKNDTGEKNKLKRWGFWNILGTELIDRPEDENIRPWFYPWSWICKYFPEGTDILKQETQLPQNVRLTAGVLDGKYTVMLVNNSAETQSIHVAIEGASTQEVKQLSYVEESYQLNTDMGRPQPKPAGFNLKKGSNVTLPAYSVVVLTTME</sequence>
<dbReference type="Proteomes" id="UP000245535">
    <property type="component" value="Unassembled WGS sequence"/>
</dbReference>
<evidence type="ECO:0000313" key="6">
    <source>
        <dbReference type="Proteomes" id="UP000245535"/>
    </source>
</evidence>
<reference evidence="5 6" key="1">
    <citation type="submission" date="2018-03" db="EMBL/GenBank/DDBJ databases">
        <title>Genomic Encyclopedia of Archaeal and Bacterial Type Strains, Phase II (KMG-II): from individual species to whole genera.</title>
        <authorList>
            <person name="Goeker M."/>
        </authorList>
    </citation>
    <scope>NUCLEOTIDE SEQUENCE [LARGE SCALE GENOMIC DNA]</scope>
    <source>
        <strain evidence="5 6">DSM 28229</strain>
    </source>
</reference>
<dbReference type="PROSITE" id="PS51257">
    <property type="entry name" value="PROKAR_LIPOPROTEIN"/>
    <property type="match status" value="1"/>
</dbReference>
<proteinExistence type="inferred from homology"/>
<dbReference type="GO" id="GO:0000272">
    <property type="term" value="P:polysaccharide catabolic process"/>
    <property type="evidence" value="ECO:0007669"/>
    <property type="project" value="InterPro"/>
</dbReference>
<dbReference type="Gene3D" id="3.20.20.80">
    <property type="entry name" value="Glycosidases"/>
    <property type="match status" value="1"/>
</dbReference>
<name>A0A315ZCY6_SEDFL</name>
<dbReference type="OrthoDB" id="781226at2"/>
<evidence type="ECO:0000256" key="1">
    <source>
        <dbReference type="ARBA" id="ARBA00022801"/>
    </source>
</evidence>
<gene>
    <name evidence="5" type="ORF">BC781_102709</name>
</gene>
<evidence type="ECO:0000256" key="2">
    <source>
        <dbReference type="ARBA" id="ARBA00023295"/>
    </source>
</evidence>
<dbReference type="InterPro" id="IPR013780">
    <property type="entry name" value="Glyco_hydro_b"/>
</dbReference>
<dbReference type="InterPro" id="IPR017853">
    <property type="entry name" value="GH"/>
</dbReference>
<dbReference type="SUPFAM" id="SSF51445">
    <property type="entry name" value="(Trans)glycosidases"/>
    <property type="match status" value="1"/>
</dbReference>
<dbReference type="GO" id="GO:0004553">
    <property type="term" value="F:hydrolase activity, hydrolyzing O-glycosyl compounds"/>
    <property type="evidence" value="ECO:0007669"/>
    <property type="project" value="InterPro"/>
</dbReference>
<organism evidence="5 6">
    <name type="scientific">Sediminitomix flava</name>
    <dbReference type="NCBI Taxonomy" id="379075"/>
    <lineage>
        <taxon>Bacteria</taxon>
        <taxon>Pseudomonadati</taxon>
        <taxon>Bacteroidota</taxon>
        <taxon>Cytophagia</taxon>
        <taxon>Cytophagales</taxon>
        <taxon>Flammeovirgaceae</taxon>
        <taxon>Sediminitomix</taxon>
    </lineage>
</organism>
<dbReference type="EMBL" id="QGDO01000002">
    <property type="protein sequence ID" value="PWJ43160.1"/>
    <property type="molecule type" value="Genomic_DNA"/>
</dbReference>
<evidence type="ECO:0000313" key="5">
    <source>
        <dbReference type="EMBL" id="PWJ43160.1"/>
    </source>
</evidence>
<dbReference type="Gene3D" id="2.60.40.1180">
    <property type="entry name" value="Golgi alpha-mannosidase II"/>
    <property type="match status" value="1"/>
</dbReference>
<comment type="similarity">
    <text evidence="3">Belongs to the glycosyl hydrolase 5 (cellulase A) family.</text>
</comment>
<dbReference type="RefSeq" id="WP_109617470.1">
    <property type="nucleotide sequence ID" value="NZ_QGDO01000002.1"/>
</dbReference>